<dbReference type="PANTHER" id="PTHR18919:SF138">
    <property type="entry name" value="ACETYL-COA C-ACETYLTRANSFERASE"/>
    <property type="match status" value="1"/>
</dbReference>
<evidence type="ECO:0000256" key="2">
    <source>
        <dbReference type="ARBA" id="ARBA00022679"/>
    </source>
</evidence>
<keyword evidence="2 4" id="KW-0808">Transferase</keyword>
<name>A0ABU2HVG1_9RHOB</name>
<evidence type="ECO:0000313" key="7">
    <source>
        <dbReference type="EMBL" id="MDS9469036.1"/>
    </source>
</evidence>
<accession>A0ABU2HVG1</accession>
<dbReference type="PANTHER" id="PTHR18919">
    <property type="entry name" value="ACETYL-COA C-ACYLTRANSFERASE"/>
    <property type="match status" value="1"/>
</dbReference>
<evidence type="ECO:0000256" key="4">
    <source>
        <dbReference type="RuleBase" id="RU003557"/>
    </source>
</evidence>
<dbReference type="Gene3D" id="3.40.47.10">
    <property type="match status" value="1"/>
</dbReference>
<dbReference type="InterPro" id="IPR016039">
    <property type="entry name" value="Thiolase-like"/>
</dbReference>
<comment type="similarity">
    <text evidence="1 4">Belongs to the thiolase-like superfamily. Thiolase family.</text>
</comment>
<keyword evidence="3 4" id="KW-0012">Acyltransferase</keyword>
<dbReference type="InterPro" id="IPR020617">
    <property type="entry name" value="Thiolase_C"/>
</dbReference>
<dbReference type="NCBIfam" id="TIGR01930">
    <property type="entry name" value="AcCoA-C-Actrans"/>
    <property type="match status" value="1"/>
</dbReference>
<comment type="caution">
    <text evidence="7">The sequence shown here is derived from an EMBL/GenBank/DDBJ whole genome shotgun (WGS) entry which is preliminary data.</text>
</comment>
<sequence length="395" mass="40660">MNDDPIVIVGAARTPMGGFQGDFAGVGAAALGATAIRAAVSRAGLGPEAIQEIIMGCVLPAGQGQAPARQAALGAGLPLGAGATTVNKMCGSGMKAAMLAHDLLIAGSADVIIAGGMESMSDAPYLLPKARAGYRMGHGQVLDHMFLDGLEDAYDKGRLMGTFAEDCAEAYQFTREAQDDFAISSLNRAQTAIETGRFKAEIAPVTVKSRTGEVLASVDEQPGKARIDKIPKLKPAFRDGGTVTAANSSSISDGAAALVLMRQSEAEQRGLTPRARILGHASHADKPSLFPTAPIGAMTKLLDKTGLSKKDINLFEVNEAFAVVAMAAMRDLDLPHDIVNIHGGACALGHPIGASGARILVTLLSALESHDLRRGVAALCIGGGEATAMAIERLS</sequence>
<dbReference type="InterPro" id="IPR020616">
    <property type="entry name" value="Thiolase_N"/>
</dbReference>
<dbReference type="InterPro" id="IPR020610">
    <property type="entry name" value="Thiolase_AS"/>
</dbReference>
<dbReference type="RefSeq" id="WP_311161542.1">
    <property type="nucleotide sequence ID" value="NZ_JAVQLW010000002.1"/>
</dbReference>
<evidence type="ECO:0000313" key="8">
    <source>
        <dbReference type="Proteomes" id="UP001269144"/>
    </source>
</evidence>
<evidence type="ECO:0000259" key="5">
    <source>
        <dbReference type="Pfam" id="PF00108"/>
    </source>
</evidence>
<keyword evidence="8" id="KW-1185">Reference proteome</keyword>
<dbReference type="EMBL" id="JAVQLW010000002">
    <property type="protein sequence ID" value="MDS9469036.1"/>
    <property type="molecule type" value="Genomic_DNA"/>
</dbReference>
<dbReference type="PROSITE" id="PS00099">
    <property type="entry name" value="THIOLASE_3"/>
    <property type="match status" value="1"/>
</dbReference>
<dbReference type="GO" id="GO:0003988">
    <property type="term" value="F:acetyl-CoA C-acyltransferase activity"/>
    <property type="evidence" value="ECO:0007669"/>
    <property type="project" value="UniProtKB-EC"/>
</dbReference>
<dbReference type="PIRSF" id="PIRSF000429">
    <property type="entry name" value="Ac-CoA_Ac_transf"/>
    <property type="match status" value="1"/>
</dbReference>
<dbReference type="Proteomes" id="UP001269144">
    <property type="component" value="Unassembled WGS sequence"/>
</dbReference>
<dbReference type="Pfam" id="PF02803">
    <property type="entry name" value="Thiolase_C"/>
    <property type="match status" value="1"/>
</dbReference>
<evidence type="ECO:0000256" key="3">
    <source>
        <dbReference type="ARBA" id="ARBA00023315"/>
    </source>
</evidence>
<feature type="domain" description="Thiolase N-terminal" evidence="5">
    <location>
        <begin position="6"/>
        <end position="264"/>
    </location>
</feature>
<proteinExistence type="inferred from homology"/>
<dbReference type="InterPro" id="IPR002155">
    <property type="entry name" value="Thiolase"/>
</dbReference>
<reference evidence="8" key="1">
    <citation type="submission" date="2023-07" db="EMBL/GenBank/DDBJ databases">
        <title>Paracoccus sp. MBLB3053 whole genome sequence.</title>
        <authorList>
            <person name="Hwang C.Y."/>
            <person name="Cho E.-S."/>
            <person name="Seo M.-J."/>
        </authorList>
    </citation>
    <scope>NUCLEOTIDE SEQUENCE [LARGE SCALE GENOMIC DNA]</scope>
    <source>
        <strain evidence="8">MBLB3053</strain>
    </source>
</reference>
<organism evidence="7 8">
    <name type="scientific">Paracoccus aurantius</name>
    <dbReference type="NCBI Taxonomy" id="3073814"/>
    <lineage>
        <taxon>Bacteria</taxon>
        <taxon>Pseudomonadati</taxon>
        <taxon>Pseudomonadota</taxon>
        <taxon>Alphaproteobacteria</taxon>
        <taxon>Rhodobacterales</taxon>
        <taxon>Paracoccaceae</taxon>
        <taxon>Paracoccus</taxon>
    </lineage>
</organism>
<gene>
    <name evidence="7" type="ORF">RGQ15_15830</name>
</gene>
<dbReference type="EC" id="2.3.1.16" evidence="7"/>
<feature type="domain" description="Thiolase C-terminal" evidence="6">
    <location>
        <begin position="272"/>
        <end position="393"/>
    </location>
</feature>
<evidence type="ECO:0000256" key="1">
    <source>
        <dbReference type="ARBA" id="ARBA00010982"/>
    </source>
</evidence>
<evidence type="ECO:0000259" key="6">
    <source>
        <dbReference type="Pfam" id="PF02803"/>
    </source>
</evidence>
<protein>
    <submittedName>
        <fullName evidence="7">Acetyl-CoA C-acyltransferase</fullName>
        <ecNumber evidence="7">2.3.1.16</ecNumber>
    </submittedName>
</protein>
<dbReference type="Pfam" id="PF00108">
    <property type="entry name" value="Thiolase_N"/>
    <property type="match status" value="1"/>
</dbReference>
<dbReference type="SUPFAM" id="SSF53901">
    <property type="entry name" value="Thiolase-like"/>
    <property type="match status" value="2"/>
</dbReference>
<dbReference type="CDD" id="cd00751">
    <property type="entry name" value="thiolase"/>
    <property type="match status" value="1"/>
</dbReference>